<protein>
    <submittedName>
        <fullName evidence="5">LuxR C-terminal-related transcriptional regulator</fullName>
    </submittedName>
</protein>
<dbReference type="GO" id="GO:0003677">
    <property type="term" value="F:DNA binding"/>
    <property type="evidence" value="ECO:0007669"/>
    <property type="project" value="UniProtKB-KW"/>
</dbReference>
<dbReference type="InterPro" id="IPR036388">
    <property type="entry name" value="WH-like_DNA-bd_sf"/>
</dbReference>
<dbReference type="PROSITE" id="PS50043">
    <property type="entry name" value="HTH_LUXR_2"/>
    <property type="match status" value="1"/>
</dbReference>
<keyword evidence="2" id="KW-0238">DNA-binding</keyword>
<dbReference type="GO" id="GO:0006355">
    <property type="term" value="P:regulation of DNA-templated transcription"/>
    <property type="evidence" value="ECO:0007669"/>
    <property type="project" value="InterPro"/>
</dbReference>
<dbReference type="PANTHER" id="PTHR44688:SF16">
    <property type="entry name" value="DNA-BINDING TRANSCRIPTIONAL ACTIVATOR DEVR_DOSR"/>
    <property type="match status" value="1"/>
</dbReference>
<dbReference type="InterPro" id="IPR016032">
    <property type="entry name" value="Sig_transdc_resp-reg_C-effctor"/>
</dbReference>
<dbReference type="Gene3D" id="1.10.10.10">
    <property type="entry name" value="Winged helix-like DNA-binding domain superfamily/Winged helix DNA-binding domain"/>
    <property type="match status" value="1"/>
</dbReference>
<feature type="domain" description="HTH luxR-type" evidence="4">
    <location>
        <begin position="199"/>
        <end position="265"/>
    </location>
</feature>
<dbReference type="PROSITE" id="PS00622">
    <property type="entry name" value="HTH_LUXR_1"/>
    <property type="match status" value="1"/>
</dbReference>
<reference evidence="5" key="1">
    <citation type="submission" date="2024-05" db="EMBL/GenBank/DDBJ databases">
        <authorList>
            <person name="Yang L."/>
            <person name="Pan L."/>
        </authorList>
    </citation>
    <scope>NUCLEOTIDE SEQUENCE</scope>
    <source>
        <strain evidence="5">FCG-7</strain>
    </source>
</reference>
<dbReference type="PANTHER" id="PTHR44688">
    <property type="entry name" value="DNA-BINDING TRANSCRIPTIONAL ACTIVATOR DEVR_DOSR"/>
    <property type="match status" value="1"/>
</dbReference>
<dbReference type="RefSeq" id="WP_348945066.1">
    <property type="nucleotide sequence ID" value="NZ_CP157355.1"/>
</dbReference>
<dbReference type="CDD" id="cd06170">
    <property type="entry name" value="LuxR_C_like"/>
    <property type="match status" value="1"/>
</dbReference>
<evidence type="ECO:0000256" key="1">
    <source>
        <dbReference type="ARBA" id="ARBA00023015"/>
    </source>
</evidence>
<dbReference type="SUPFAM" id="SSF46894">
    <property type="entry name" value="C-terminal effector domain of the bipartite response regulators"/>
    <property type="match status" value="1"/>
</dbReference>
<sequence length="270" mass="30156">MNNLNADLPSEADLPNETLQLKLTALQHVLSYRNIFVISFFSSGEILSHNYPSHDNAKRLEDFAFLIGKDNLLAISALSKTSVTGADGWKFYNRNLQLHLFRVNAQLWNLEVGSQEEENDAHLSNPDFEKFYSLTETLSDVREWQDGGEMDELLERIRSVHLPKIRQIKASITDPILSMCLDLIEGMVVSTLNDDADIDASLYALLTPSEVQVAKFIKLGMSTKEIATSLSVASKTVENHRNSLRAKLGITNKGINLRNYLIALGSHPGV</sequence>
<evidence type="ECO:0000313" key="5">
    <source>
        <dbReference type="EMBL" id="XBM00729.1"/>
    </source>
</evidence>
<dbReference type="AlphaFoldDB" id="A0AAU7FA40"/>
<dbReference type="PRINTS" id="PR00038">
    <property type="entry name" value="HTHLUXR"/>
</dbReference>
<dbReference type="Pfam" id="PF00196">
    <property type="entry name" value="GerE"/>
    <property type="match status" value="1"/>
</dbReference>
<evidence type="ECO:0000256" key="2">
    <source>
        <dbReference type="ARBA" id="ARBA00023125"/>
    </source>
</evidence>
<evidence type="ECO:0000256" key="3">
    <source>
        <dbReference type="ARBA" id="ARBA00023163"/>
    </source>
</evidence>
<keyword evidence="1" id="KW-0805">Transcription regulation</keyword>
<dbReference type="InterPro" id="IPR000792">
    <property type="entry name" value="Tscrpt_reg_LuxR_C"/>
</dbReference>
<dbReference type="SMART" id="SM00421">
    <property type="entry name" value="HTH_LUXR"/>
    <property type="match status" value="1"/>
</dbReference>
<dbReference type="EMBL" id="CP157355">
    <property type="protein sequence ID" value="XBM00729.1"/>
    <property type="molecule type" value="Genomic_DNA"/>
</dbReference>
<organism evidence="5">
    <name type="scientific">Chitinibacter mangrovi</name>
    <dbReference type="NCBI Taxonomy" id="3153927"/>
    <lineage>
        <taxon>Bacteria</taxon>
        <taxon>Pseudomonadati</taxon>
        <taxon>Pseudomonadota</taxon>
        <taxon>Betaproteobacteria</taxon>
        <taxon>Neisseriales</taxon>
        <taxon>Chitinibacteraceae</taxon>
        <taxon>Chitinibacter</taxon>
    </lineage>
</organism>
<name>A0AAU7FA40_9NEIS</name>
<dbReference type="KEGG" id="cmav:ABHF33_00150"/>
<accession>A0AAU7FA40</accession>
<gene>
    <name evidence="5" type="ORF">ABHF33_00150</name>
</gene>
<keyword evidence="3" id="KW-0804">Transcription</keyword>
<proteinExistence type="predicted"/>
<evidence type="ECO:0000259" key="4">
    <source>
        <dbReference type="PROSITE" id="PS50043"/>
    </source>
</evidence>